<feature type="transmembrane region" description="Helical" evidence="1">
    <location>
        <begin position="137"/>
        <end position="155"/>
    </location>
</feature>
<dbReference type="GeneID" id="27783388"/>
<evidence type="ECO:0000313" key="3">
    <source>
        <dbReference type="Proteomes" id="UP000064183"/>
    </source>
</evidence>
<dbReference type="Proteomes" id="UP000064183">
    <property type="component" value="Chromosome"/>
</dbReference>
<dbReference type="EMBL" id="CP013738">
    <property type="protein sequence ID" value="ALU94300.1"/>
    <property type="molecule type" value="Genomic_DNA"/>
</dbReference>
<keyword evidence="1" id="KW-1133">Transmembrane helix</keyword>
<dbReference type="RefSeq" id="WP_010059749.1">
    <property type="nucleotide sequence ID" value="NZ_CP013738.1"/>
</dbReference>
<dbReference type="AlphaFoldDB" id="A0A0U3LD87"/>
<name>A0A0U3LD87_STRGL</name>
<accession>A0A0U3LD87</accession>
<gene>
    <name evidence="2" type="ORF">WQO_13635</name>
</gene>
<feature type="transmembrane region" description="Helical" evidence="1">
    <location>
        <begin position="111"/>
        <end position="130"/>
    </location>
</feature>
<evidence type="ECO:0000313" key="2">
    <source>
        <dbReference type="EMBL" id="ALU94300.1"/>
    </source>
</evidence>
<dbReference type="KEGG" id="sgb:WQO_13635"/>
<dbReference type="STRING" id="1172567.WQO_13635"/>
<keyword evidence="1" id="KW-0472">Membrane</keyword>
<keyword evidence="1" id="KW-0812">Transmembrane</keyword>
<proteinExistence type="predicted"/>
<organism evidence="2 3">
    <name type="scientific">Streptomyces globisporus C-1027</name>
    <dbReference type="NCBI Taxonomy" id="1172567"/>
    <lineage>
        <taxon>Bacteria</taxon>
        <taxon>Bacillati</taxon>
        <taxon>Actinomycetota</taxon>
        <taxon>Actinomycetes</taxon>
        <taxon>Kitasatosporales</taxon>
        <taxon>Streptomycetaceae</taxon>
        <taxon>Streptomyces</taxon>
    </lineage>
</organism>
<evidence type="ECO:0000256" key="1">
    <source>
        <dbReference type="SAM" id="Phobius"/>
    </source>
</evidence>
<reference evidence="2 3" key="1">
    <citation type="journal article" date="2012" name="J. Bacteriol.">
        <title>Draft genome sequence of Streptomyces globisporus C-1027, which produces an antitumor antibiotic consisting of a nine-membered enediyne with a chromoprotein.</title>
        <authorList>
            <person name="Wang L."/>
            <person name="Wang S."/>
            <person name="He Q."/>
            <person name="Yu T."/>
            <person name="Li Q."/>
            <person name="Hong B."/>
        </authorList>
    </citation>
    <scope>NUCLEOTIDE SEQUENCE [LARGE SCALE GENOMIC DNA]</scope>
    <source>
        <strain evidence="2 3">C-1027</strain>
    </source>
</reference>
<sequence>MKRSSSHRAAAAGRRVALGLVVLVLLVAGAWASWDAAHHIILAKGRDHGTVTVTECGEEKCTGSFTPDSVSRERPRVTVDRSVAAREGDRFPVVVKPGSDAVVRTGLPGFLHAWVPLAGALVLAAFVIGGGLRMARTAWGAGTAGAALLVATFVAL</sequence>
<protein>
    <submittedName>
        <fullName evidence="2">Uncharacterized protein</fullName>
    </submittedName>
</protein>